<evidence type="ECO:0000256" key="1">
    <source>
        <dbReference type="ARBA" id="ARBA00004123"/>
    </source>
</evidence>
<dbReference type="Gene3D" id="2.40.50.140">
    <property type="entry name" value="Nucleic acid-binding proteins"/>
    <property type="match status" value="1"/>
</dbReference>
<evidence type="ECO:0000256" key="16">
    <source>
        <dbReference type="PROSITE-ProRule" id="PRU00209"/>
    </source>
</evidence>
<dbReference type="AlphaFoldDB" id="A0A484GN74"/>
<evidence type="ECO:0000259" key="18">
    <source>
        <dbReference type="PROSITE" id="PS50886"/>
    </source>
</evidence>
<dbReference type="GO" id="GO:0000049">
    <property type="term" value="F:tRNA binding"/>
    <property type="evidence" value="ECO:0007669"/>
    <property type="project" value="UniProtKB-UniRule"/>
</dbReference>
<evidence type="ECO:0000256" key="9">
    <source>
        <dbReference type="ARBA" id="ARBA00022884"/>
    </source>
</evidence>
<dbReference type="PANTHER" id="PTHR11586:SF43">
    <property type="entry name" value="TYROSINE--TRNA LIGASE, CYTOPLASMIC"/>
    <property type="match status" value="1"/>
</dbReference>
<dbReference type="Pfam" id="PF00579">
    <property type="entry name" value="tRNA-synt_1b"/>
    <property type="match status" value="1"/>
</dbReference>
<dbReference type="GO" id="GO:0006950">
    <property type="term" value="P:response to stress"/>
    <property type="evidence" value="ECO:0007669"/>
    <property type="project" value="UniProtKB-ARBA"/>
</dbReference>
<dbReference type="PROSITE" id="PS50886">
    <property type="entry name" value="TRBD"/>
    <property type="match status" value="1"/>
</dbReference>
<dbReference type="SUPFAM" id="SSF52374">
    <property type="entry name" value="Nucleotidylyl transferase"/>
    <property type="match status" value="1"/>
</dbReference>
<reference evidence="19 20" key="1">
    <citation type="journal article" date="2018" name="Genomics">
        <title>Molecular footprints of inshore aquatic adaptation in Indo-Pacific humpback dolphin (Sousa chinensis).</title>
        <authorList>
            <person name="Ming Y."/>
            <person name="Jian J."/>
            <person name="Yu F."/>
            <person name="Yu X."/>
            <person name="Wang J."/>
            <person name="Liu W."/>
        </authorList>
    </citation>
    <scope>NUCLEOTIDE SEQUENCE [LARGE SCALE GENOMIC DNA]</scope>
    <source>
        <strain evidence="19">MY-2018</strain>
        <tissue evidence="19">Skin</tissue>
    </source>
</reference>
<comment type="caution">
    <text evidence="19">The sequence shown here is derived from an EMBL/GenBank/DDBJ whole genome shotgun (WGS) entry which is preliminary data.</text>
</comment>
<keyword evidence="11 17" id="KW-0030">Aminoacyl-tRNA synthetase</keyword>
<dbReference type="InterPro" id="IPR002307">
    <property type="entry name" value="Tyr-tRNA-ligase"/>
</dbReference>
<proteinExistence type="inferred from homology"/>
<dbReference type="NCBIfam" id="TIGR00234">
    <property type="entry name" value="tyrS"/>
    <property type="match status" value="1"/>
</dbReference>
<comment type="subcellular location">
    <subcellularLocation>
        <location evidence="2">Cytoplasm</location>
    </subcellularLocation>
    <subcellularLocation>
        <location evidence="1">Nucleus</location>
    </subcellularLocation>
</comment>
<dbReference type="GO" id="GO:0005524">
    <property type="term" value="F:ATP binding"/>
    <property type="evidence" value="ECO:0007669"/>
    <property type="project" value="UniProtKB-KW"/>
</dbReference>
<comment type="catalytic activity">
    <reaction evidence="15">
        <text>tRNA(Tyr) + L-tyrosine + ATP = L-tyrosyl-tRNA(Tyr) + AMP + diphosphate + H(+)</text>
        <dbReference type="Rhea" id="RHEA:10220"/>
        <dbReference type="Rhea" id="RHEA-COMP:9706"/>
        <dbReference type="Rhea" id="RHEA-COMP:9707"/>
        <dbReference type="ChEBI" id="CHEBI:15378"/>
        <dbReference type="ChEBI" id="CHEBI:30616"/>
        <dbReference type="ChEBI" id="CHEBI:33019"/>
        <dbReference type="ChEBI" id="CHEBI:58315"/>
        <dbReference type="ChEBI" id="CHEBI:78442"/>
        <dbReference type="ChEBI" id="CHEBI:78536"/>
        <dbReference type="ChEBI" id="CHEBI:456215"/>
        <dbReference type="EC" id="6.1.1.1"/>
    </reaction>
    <physiologicalReaction direction="left-to-right" evidence="15">
        <dbReference type="Rhea" id="RHEA:10221"/>
    </physiologicalReaction>
</comment>
<evidence type="ECO:0000313" key="19">
    <source>
        <dbReference type="EMBL" id="TEA36931.1"/>
    </source>
</evidence>
<dbReference type="Gene3D" id="1.10.240.10">
    <property type="entry name" value="Tyrosyl-Transfer RNA Synthetase"/>
    <property type="match status" value="1"/>
</dbReference>
<dbReference type="EMBL" id="QWLN02005722">
    <property type="protein sequence ID" value="TEA36931.1"/>
    <property type="molecule type" value="Genomic_DNA"/>
</dbReference>
<dbReference type="GO" id="GO:0004831">
    <property type="term" value="F:tyrosine-tRNA ligase activity"/>
    <property type="evidence" value="ECO:0007669"/>
    <property type="project" value="UniProtKB-EC"/>
</dbReference>
<dbReference type="FunFam" id="2.40.50.140:FF:000047">
    <property type="entry name" value="tyrosine--tRNA ligase, cytoplasmic isoform X2"/>
    <property type="match status" value="1"/>
</dbReference>
<gene>
    <name evidence="19" type="ORF">DBR06_SOUSAS210052</name>
</gene>
<evidence type="ECO:0000256" key="5">
    <source>
        <dbReference type="ARBA" id="ARBA00022555"/>
    </source>
</evidence>
<dbReference type="Gene3D" id="3.40.50.620">
    <property type="entry name" value="HUPs"/>
    <property type="match status" value="1"/>
</dbReference>
<dbReference type="FunFam" id="3.40.50.620:FF:000040">
    <property type="entry name" value="Tyrosine--tRNA ligase"/>
    <property type="match status" value="1"/>
</dbReference>
<evidence type="ECO:0000256" key="12">
    <source>
        <dbReference type="ARBA" id="ARBA00023242"/>
    </source>
</evidence>
<evidence type="ECO:0000256" key="8">
    <source>
        <dbReference type="ARBA" id="ARBA00022840"/>
    </source>
</evidence>
<dbReference type="CDD" id="cd00805">
    <property type="entry name" value="TyrRS_core"/>
    <property type="match status" value="1"/>
</dbReference>
<protein>
    <recommendedName>
        <fullName evidence="17">Tyrosine--tRNA ligase</fullName>
        <ecNumber evidence="17">6.1.1.1</ecNumber>
    </recommendedName>
    <alternativeName>
        <fullName evidence="17">Tyrosyl-tRNA synthetase</fullName>
    </alternativeName>
</protein>
<keyword evidence="5 16" id="KW-0820">tRNA-binding</keyword>
<keyword evidence="10 17" id="KW-0648">Protein biosynthesis</keyword>
<evidence type="ECO:0000313" key="20">
    <source>
        <dbReference type="Proteomes" id="UP000295264"/>
    </source>
</evidence>
<dbReference type="NCBIfam" id="NF006330">
    <property type="entry name" value="PRK08560.1"/>
    <property type="match status" value="1"/>
</dbReference>
<evidence type="ECO:0000256" key="3">
    <source>
        <dbReference type="ARBA" id="ARBA00005594"/>
    </source>
</evidence>
<name>A0A484GN74_SOUCH</name>
<comment type="subunit">
    <text evidence="14">Homodimer. Interacts (when binding to resveratrol) with PARP1; interaction stimulates the poly-ADP-ribosyltransferase activity of PARP1.</text>
</comment>
<evidence type="ECO:0000256" key="4">
    <source>
        <dbReference type="ARBA" id="ARBA00022490"/>
    </source>
</evidence>
<feature type="domain" description="TRNA-binding" evidence="18">
    <location>
        <begin position="344"/>
        <end position="448"/>
    </location>
</feature>
<dbReference type="Pfam" id="PF01588">
    <property type="entry name" value="tRNA_bind"/>
    <property type="match status" value="1"/>
</dbReference>
<sequence>QEVLGEEKVKEILKERELKVYWGTATTGKPHVAYFVPMSKIADFLKAGCEVTILFADLHAYLDNMKAPWELLELRTSYYENVIKAMLESIGVPLEKLRFIKGTDYQLSNCPLLSLLREYTLDVYRLSSVVTQHDAKKAGAEVVKQVEHPLLSGLLYPGLQALDEEYLKVDAQFGGVDQRKIFTFAEKYLPALGYSKRVHLMNPMVPGLTGSKMSSSEEESKIDLLDRKEDVKKKLKKAFCEPGNVDNNGVLSFIKHVLFPLKSEFVILRDEKWGGNKTYTAYLDLEKDFADEVVHPGDLKNSVEVALNKLLDPIREKFNTPALKKLSSAAYPDPSKQKGSPGPMIYSIMMFSEPDISCWQHPDADSLYVEKIDVGEAEPRTVVSGLVQFAPREELQDRLVVVLCNLKPQKMRGIESKGMLLCASIEGASRKVEPLDPPAGSAPGERVFVKGYEKGQPDEELKPKKKVFEKLQADFKISEECIAQWKQTNFMTKLGYISCKSLKGGNIS</sequence>
<evidence type="ECO:0000256" key="10">
    <source>
        <dbReference type="ARBA" id="ARBA00022917"/>
    </source>
</evidence>
<evidence type="ECO:0000256" key="15">
    <source>
        <dbReference type="ARBA" id="ARBA00048400"/>
    </source>
</evidence>
<dbReference type="CDD" id="cd02799">
    <property type="entry name" value="tRNA_bind_EMAP-II_like"/>
    <property type="match status" value="1"/>
</dbReference>
<keyword evidence="8 17" id="KW-0067">ATP-binding</keyword>
<dbReference type="GO" id="GO:0005634">
    <property type="term" value="C:nucleus"/>
    <property type="evidence" value="ECO:0007669"/>
    <property type="project" value="UniProtKB-SubCell"/>
</dbReference>
<evidence type="ECO:0000256" key="14">
    <source>
        <dbReference type="ARBA" id="ARBA00046733"/>
    </source>
</evidence>
<dbReference type="PANTHER" id="PTHR11586">
    <property type="entry name" value="TRNA-AMINOACYLATION COFACTOR ARC1 FAMILY MEMBER"/>
    <property type="match status" value="1"/>
</dbReference>
<dbReference type="InterPro" id="IPR051270">
    <property type="entry name" value="Tyrosine-tRNA_ligase_regulator"/>
</dbReference>
<comment type="similarity">
    <text evidence="3 17">Belongs to the class-I aminoacyl-tRNA synthetase family.</text>
</comment>
<evidence type="ECO:0000256" key="2">
    <source>
        <dbReference type="ARBA" id="ARBA00004496"/>
    </source>
</evidence>
<evidence type="ECO:0000256" key="13">
    <source>
        <dbReference type="ARBA" id="ARBA00046131"/>
    </source>
</evidence>
<dbReference type="InterPro" id="IPR014729">
    <property type="entry name" value="Rossmann-like_a/b/a_fold"/>
</dbReference>
<keyword evidence="7 17" id="KW-0547">Nucleotide-binding</keyword>
<accession>A0A484GN74</accession>
<feature type="non-terminal residue" evidence="19">
    <location>
        <position position="1"/>
    </location>
</feature>
<evidence type="ECO:0000256" key="6">
    <source>
        <dbReference type="ARBA" id="ARBA00022598"/>
    </source>
</evidence>
<dbReference type="Proteomes" id="UP000295264">
    <property type="component" value="Unassembled WGS sequence"/>
</dbReference>
<dbReference type="EC" id="6.1.1.1" evidence="17"/>
<organism evidence="19 20">
    <name type="scientific">Sousa chinensis</name>
    <name type="common">Indo-pacific humpbacked dolphin</name>
    <name type="synonym">Steno chinensis</name>
    <dbReference type="NCBI Taxonomy" id="103600"/>
    <lineage>
        <taxon>Eukaryota</taxon>
        <taxon>Metazoa</taxon>
        <taxon>Chordata</taxon>
        <taxon>Craniata</taxon>
        <taxon>Vertebrata</taxon>
        <taxon>Euteleostomi</taxon>
        <taxon>Mammalia</taxon>
        <taxon>Eutheria</taxon>
        <taxon>Laurasiatheria</taxon>
        <taxon>Artiodactyla</taxon>
        <taxon>Whippomorpha</taxon>
        <taxon>Cetacea</taxon>
        <taxon>Odontoceti</taxon>
        <taxon>Delphinidae</taxon>
        <taxon>Sousa</taxon>
    </lineage>
</organism>
<comment type="function">
    <text evidence="13">Tyrosine--tRNA ligase that catalyzes the attachment of tyrosine to tRNA(Tyr) in a two-step reaction: tyrosine is first activated by ATP to form Tyr-AMP and then transferred to the acceptor end of tRNA(Tyr). Also acts as a positive regulator of poly-ADP-ribosylation in the nucleus, independently of its tyrosine--tRNA ligase activity. Activity is switched upon resveratrol-binding: resveratrol strongly inhibits the tyrosine--tRNA ligase activity and promotes relocalization to the nucleus, where YARS1 specifically stimulates the poly-ADP-ribosyltransferase activity of PARP1.</text>
</comment>
<keyword evidence="12" id="KW-0539">Nucleus</keyword>
<keyword evidence="4" id="KW-0963">Cytoplasm</keyword>
<dbReference type="GO" id="GO:0006437">
    <property type="term" value="P:tyrosyl-tRNA aminoacylation"/>
    <property type="evidence" value="ECO:0007669"/>
    <property type="project" value="InterPro"/>
</dbReference>
<dbReference type="GO" id="GO:0005737">
    <property type="term" value="C:cytoplasm"/>
    <property type="evidence" value="ECO:0007669"/>
    <property type="project" value="UniProtKB-SubCell"/>
</dbReference>
<evidence type="ECO:0000256" key="17">
    <source>
        <dbReference type="RuleBase" id="RU361234"/>
    </source>
</evidence>
<dbReference type="InterPro" id="IPR002547">
    <property type="entry name" value="tRNA-bd_dom"/>
</dbReference>
<keyword evidence="6 17" id="KW-0436">Ligase</keyword>
<dbReference type="InterPro" id="IPR002305">
    <property type="entry name" value="aa-tRNA-synth_Ic"/>
</dbReference>
<evidence type="ECO:0000256" key="11">
    <source>
        <dbReference type="ARBA" id="ARBA00023146"/>
    </source>
</evidence>
<dbReference type="PRINTS" id="PR01040">
    <property type="entry name" value="TRNASYNTHTYR"/>
</dbReference>
<keyword evidence="9 16" id="KW-0694">RNA-binding</keyword>
<dbReference type="InterPro" id="IPR012340">
    <property type="entry name" value="NA-bd_OB-fold"/>
</dbReference>
<evidence type="ECO:0000256" key="7">
    <source>
        <dbReference type="ARBA" id="ARBA00022741"/>
    </source>
</evidence>
<keyword evidence="20" id="KW-1185">Reference proteome</keyword>
<dbReference type="FunFam" id="1.10.240.10:FF:000004">
    <property type="entry name" value="Tyrosine--tRNA ligase"/>
    <property type="match status" value="1"/>
</dbReference>
<dbReference type="SUPFAM" id="SSF50249">
    <property type="entry name" value="Nucleic acid-binding proteins"/>
    <property type="match status" value="1"/>
</dbReference>